<evidence type="ECO:0008006" key="5">
    <source>
        <dbReference type="Google" id="ProtNLM"/>
    </source>
</evidence>
<reference key="2">
    <citation type="submission" date="2011-08" db="EMBL/GenBank/DDBJ databases">
        <title>Genome sequence of Naumovozyma castellii.</title>
        <authorList>
            <person name="Gordon J.L."/>
            <person name="Armisen D."/>
            <person name="Proux-Wera E."/>
            <person name="OhEigeartaigh S.S."/>
            <person name="Byrne K.P."/>
            <person name="Wolfe K.H."/>
        </authorList>
    </citation>
    <scope>NUCLEOTIDE SEQUENCE</scope>
    <source>
        <strain>Type strain:CBS 4309</strain>
    </source>
</reference>
<feature type="compositionally biased region" description="Polar residues" evidence="1">
    <location>
        <begin position="262"/>
        <end position="272"/>
    </location>
</feature>
<dbReference type="OMA" id="FYQHWLD"/>
<feature type="compositionally biased region" description="Low complexity" evidence="1">
    <location>
        <begin position="273"/>
        <end position="286"/>
    </location>
</feature>
<sequence length="564" mass="60449">MITNMNLNGTFGYSSAEFDQFSHFSDISSTYPTTPQYYSTVLSSGKSVENHSSIFSVVQPTTTSLPSLSSFTNAVSSGSAAHSFNDVSSSQQYQETSSLSNLNGDMGSSLLSTVNNSPLSSHFSQQTLSSTQLQTSSTTALVESLNLPREESSMVGVVSSTRMANSLFDTSSTNFEMLSTLNNTFITSQMTIPVLQTPSLTYLSPSPSLSSTVKATVHNYTFSSEVTTSSTKLSSYRSTTAASTVPLNVTTIDSTVERPTMSPHSVTKITNTTSSLSTGGSISSSSVEEKKSSRASTSFVSTTYSTSTIFPSSTESQIYNTSLTTSRVLRTRDPVAVVYTQTYEFTDSRTSFLTGIVTTATITGDATSTFDISTPTITKDTKLYQNWLNGGSLDNTGEPSASHSRITNKGAIIGGVIGGVCGILICSLLVWFVFKRRRRGRGERESCLKGSDVEGRFNTGSFSGGHRYYTGKNDSSMDSNPFRQEFNFNKPVVPPPRNGGVRASTLPHDNRFSLNSSLTGSSIGSTINSGSYSSMSSNSIRLGSDFEDNRNSAQLANGFLREII</sequence>
<dbReference type="OrthoDB" id="4036548at2759"/>
<dbReference type="AlphaFoldDB" id="G0VI47"/>
<dbReference type="KEGG" id="ncs:NCAS_0G01940"/>
<feature type="transmembrane region" description="Helical" evidence="2">
    <location>
        <begin position="411"/>
        <end position="434"/>
    </location>
</feature>
<protein>
    <recommendedName>
        <fullName evidence="5">Topoisomerase I damage affected protein 7</fullName>
    </recommendedName>
</protein>
<evidence type="ECO:0000256" key="1">
    <source>
        <dbReference type="SAM" id="MobiDB-lite"/>
    </source>
</evidence>
<accession>G0VI47</accession>
<dbReference type="STRING" id="1064592.G0VI47"/>
<keyword evidence="4" id="KW-1185">Reference proteome</keyword>
<evidence type="ECO:0000313" key="4">
    <source>
        <dbReference type="Proteomes" id="UP000001640"/>
    </source>
</evidence>
<dbReference type="Proteomes" id="UP000001640">
    <property type="component" value="Chromosome 7"/>
</dbReference>
<dbReference type="HOGENOM" id="CLU_029057_0_0_1"/>
<feature type="region of interest" description="Disordered" evidence="1">
    <location>
        <begin position="258"/>
        <end position="289"/>
    </location>
</feature>
<dbReference type="eggNOG" id="ENOG502S5S1">
    <property type="taxonomic scope" value="Eukaryota"/>
</dbReference>
<keyword evidence="2" id="KW-1133">Transmembrane helix</keyword>
<evidence type="ECO:0000313" key="3">
    <source>
        <dbReference type="EMBL" id="CCC71081.1"/>
    </source>
</evidence>
<organism evidence="3 4">
    <name type="scientific">Naumovozyma castellii</name>
    <name type="common">Yeast</name>
    <name type="synonym">Saccharomyces castellii</name>
    <dbReference type="NCBI Taxonomy" id="27288"/>
    <lineage>
        <taxon>Eukaryota</taxon>
        <taxon>Fungi</taxon>
        <taxon>Dikarya</taxon>
        <taxon>Ascomycota</taxon>
        <taxon>Saccharomycotina</taxon>
        <taxon>Saccharomycetes</taxon>
        <taxon>Saccharomycetales</taxon>
        <taxon>Saccharomycetaceae</taxon>
        <taxon>Naumovozyma</taxon>
    </lineage>
</organism>
<keyword evidence="2" id="KW-0812">Transmembrane</keyword>
<name>G0VI47_NAUCA</name>
<dbReference type="InParanoid" id="G0VI47"/>
<dbReference type="EMBL" id="HE576758">
    <property type="protein sequence ID" value="CCC71081.1"/>
    <property type="molecule type" value="Genomic_DNA"/>
</dbReference>
<gene>
    <name evidence="3" type="primary">NCAS0G01940</name>
    <name evidence="3" type="ordered locus">NCAS_0G01940</name>
</gene>
<keyword evidence="2" id="KW-0472">Membrane</keyword>
<evidence type="ECO:0000256" key="2">
    <source>
        <dbReference type="SAM" id="Phobius"/>
    </source>
</evidence>
<dbReference type="RefSeq" id="XP_003677434.1">
    <property type="nucleotide sequence ID" value="XM_003677386.1"/>
</dbReference>
<reference evidence="3 4" key="1">
    <citation type="journal article" date="2011" name="Proc. Natl. Acad. Sci. U.S.A.">
        <title>Evolutionary erosion of yeast sex chromosomes by mating-type switching accidents.</title>
        <authorList>
            <person name="Gordon J.L."/>
            <person name="Armisen D."/>
            <person name="Proux-Wera E."/>
            <person name="Oheigeartaigh S.S."/>
            <person name="Byrne K.P."/>
            <person name="Wolfe K.H."/>
        </authorList>
    </citation>
    <scope>NUCLEOTIDE SEQUENCE [LARGE SCALE GENOMIC DNA]</scope>
    <source>
        <strain evidence="4">ATCC 76901 / BCRC 22586 / CBS 4309 / NBRC 1992 / NRRL Y-12630</strain>
    </source>
</reference>
<dbReference type="FunCoup" id="G0VI47">
    <property type="interactions" value="28"/>
</dbReference>
<dbReference type="GeneID" id="96904747"/>
<proteinExistence type="predicted"/>